<sequence>MTPTKVWPRFLRFPHHASLSVWLMITGIMITLFFVIIALIAPSLEQWNWIQDPTSTSILENIPHSAPSGKHWFGTDKLGYDVFARTVYGARAALQVVVAATLFSVVFGVILGLISGYLGGWVDRILLFLMDSIYAIPGLLIAVTLSFSIGEAARGVPSAAAALGVAYIPKYYRVVRNHTVSIKTELFMEAARALGASPWRIITRYLFGNVIQSVPVLFSLNAADSVLTLGALGFLGLGLPAEIPEWGYDLKVALEGFTGEVWWTTLFPGLAMASLSVGLSLASEGLSEFFNPLQRRDADQS</sequence>
<keyword evidence="2 7" id="KW-0813">Transport</keyword>
<dbReference type="GO" id="GO:0005886">
    <property type="term" value="C:plasma membrane"/>
    <property type="evidence" value="ECO:0007669"/>
    <property type="project" value="UniProtKB-SubCell"/>
</dbReference>
<dbReference type="Gene3D" id="1.10.3720.10">
    <property type="entry name" value="MetI-like"/>
    <property type="match status" value="1"/>
</dbReference>
<evidence type="ECO:0000256" key="3">
    <source>
        <dbReference type="ARBA" id="ARBA00022475"/>
    </source>
</evidence>
<dbReference type="KEGG" id="amr:AM1_0944"/>
<evidence type="ECO:0000313" key="9">
    <source>
        <dbReference type="EMBL" id="ABW25986.1"/>
    </source>
</evidence>
<dbReference type="RefSeq" id="WP_012161551.1">
    <property type="nucleotide sequence ID" value="NC_009925.1"/>
</dbReference>
<evidence type="ECO:0000256" key="1">
    <source>
        <dbReference type="ARBA" id="ARBA00004651"/>
    </source>
</evidence>
<dbReference type="OrthoDB" id="9797472at2"/>
<keyword evidence="10" id="KW-1185">Reference proteome</keyword>
<dbReference type="PANTHER" id="PTHR43386:SF1">
    <property type="entry name" value="D,D-DIPEPTIDE TRANSPORT SYSTEM PERMEASE PROTEIN DDPC-RELATED"/>
    <property type="match status" value="1"/>
</dbReference>
<name>B0BZR0_ACAM1</name>
<dbReference type="PANTHER" id="PTHR43386">
    <property type="entry name" value="OLIGOPEPTIDE TRANSPORT SYSTEM PERMEASE PROTEIN APPC"/>
    <property type="match status" value="1"/>
</dbReference>
<keyword evidence="4 7" id="KW-0812">Transmembrane</keyword>
<gene>
    <name evidence="9" type="ordered locus">AM1_0944</name>
</gene>
<organism evidence="9 10">
    <name type="scientific">Acaryochloris marina (strain MBIC 11017)</name>
    <dbReference type="NCBI Taxonomy" id="329726"/>
    <lineage>
        <taxon>Bacteria</taxon>
        <taxon>Bacillati</taxon>
        <taxon>Cyanobacteriota</taxon>
        <taxon>Cyanophyceae</taxon>
        <taxon>Acaryochloridales</taxon>
        <taxon>Acaryochloridaceae</taxon>
        <taxon>Acaryochloris</taxon>
    </lineage>
</organism>
<dbReference type="STRING" id="329726.AM1_0944"/>
<proteinExistence type="inferred from homology"/>
<keyword evidence="3" id="KW-1003">Cell membrane</keyword>
<evidence type="ECO:0000256" key="6">
    <source>
        <dbReference type="ARBA" id="ARBA00023136"/>
    </source>
</evidence>
<dbReference type="InterPro" id="IPR035906">
    <property type="entry name" value="MetI-like_sf"/>
</dbReference>
<dbReference type="GO" id="GO:0055085">
    <property type="term" value="P:transmembrane transport"/>
    <property type="evidence" value="ECO:0007669"/>
    <property type="project" value="InterPro"/>
</dbReference>
<dbReference type="Proteomes" id="UP000000268">
    <property type="component" value="Chromosome"/>
</dbReference>
<evidence type="ECO:0000256" key="4">
    <source>
        <dbReference type="ARBA" id="ARBA00022692"/>
    </source>
</evidence>
<dbReference type="InterPro" id="IPR050366">
    <property type="entry name" value="BP-dependent_transpt_permease"/>
</dbReference>
<dbReference type="eggNOG" id="COG1173">
    <property type="taxonomic scope" value="Bacteria"/>
</dbReference>
<evidence type="ECO:0000256" key="2">
    <source>
        <dbReference type="ARBA" id="ARBA00022448"/>
    </source>
</evidence>
<keyword evidence="5 7" id="KW-1133">Transmembrane helix</keyword>
<evidence type="ECO:0000259" key="8">
    <source>
        <dbReference type="PROSITE" id="PS50928"/>
    </source>
</evidence>
<dbReference type="PROSITE" id="PS50928">
    <property type="entry name" value="ABC_TM1"/>
    <property type="match status" value="1"/>
</dbReference>
<dbReference type="AlphaFoldDB" id="B0BZR0"/>
<evidence type="ECO:0000256" key="5">
    <source>
        <dbReference type="ARBA" id="ARBA00022989"/>
    </source>
</evidence>
<feature type="domain" description="ABC transmembrane type-1" evidence="8">
    <location>
        <begin position="90"/>
        <end position="283"/>
    </location>
</feature>
<comment type="similarity">
    <text evidence="7">Belongs to the binding-protein-dependent transport system permease family.</text>
</comment>
<accession>B0BZR0</accession>
<keyword evidence="6 7" id="KW-0472">Membrane</keyword>
<reference evidence="9 10" key="1">
    <citation type="journal article" date="2008" name="Proc. Natl. Acad. Sci. U.S.A.">
        <title>Niche adaptation and genome expansion in the chlorophyll d-producing cyanobacterium Acaryochloris marina.</title>
        <authorList>
            <person name="Swingley W.D."/>
            <person name="Chen M."/>
            <person name="Cheung P.C."/>
            <person name="Conrad A.L."/>
            <person name="Dejesa L.C."/>
            <person name="Hao J."/>
            <person name="Honchak B.M."/>
            <person name="Karbach L.E."/>
            <person name="Kurdoglu A."/>
            <person name="Lahiri S."/>
            <person name="Mastrian S.D."/>
            <person name="Miyashita H."/>
            <person name="Page L."/>
            <person name="Ramakrishna P."/>
            <person name="Satoh S."/>
            <person name="Sattley W.M."/>
            <person name="Shimada Y."/>
            <person name="Taylor H.L."/>
            <person name="Tomo T."/>
            <person name="Tsuchiya T."/>
            <person name="Wang Z.T."/>
            <person name="Raymond J."/>
            <person name="Mimuro M."/>
            <person name="Blankenship R.E."/>
            <person name="Touchman J.W."/>
        </authorList>
    </citation>
    <scope>NUCLEOTIDE SEQUENCE [LARGE SCALE GENOMIC DNA]</scope>
    <source>
        <strain evidence="10">MBIC 11017</strain>
    </source>
</reference>
<dbReference type="InterPro" id="IPR000515">
    <property type="entry name" value="MetI-like"/>
</dbReference>
<protein>
    <submittedName>
        <fullName evidence="9">Peptide ABC transporter, permease subunit, putative</fullName>
    </submittedName>
</protein>
<feature type="transmembrane region" description="Helical" evidence="7">
    <location>
        <begin position="126"/>
        <end position="149"/>
    </location>
</feature>
<evidence type="ECO:0000256" key="7">
    <source>
        <dbReference type="RuleBase" id="RU363032"/>
    </source>
</evidence>
<evidence type="ECO:0000313" key="10">
    <source>
        <dbReference type="Proteomes" id="UP000000268"/>
    </source>
</evidence>
<feature type="transmembrane region" description="Helical" evidence="7">
    <location>
        <begin position="21"/>
        <end position="41"/>
    </location>
</feature>
<comment type="subcellular location">
    <subcellularLocation>
        <location evidence="1 7">Cell membrane</location>
        <topology evidence="1 7">Multi-pass membrane protein</topology>
    </subcellularLocation>
</comment>
<dbReference type="SUPFAM" id="SSF161098">
    <property type="entry name" value="MetI-like"/>
    <property type="match status" value="1"/>
</dbReference>
<dbReference type="CDD" id="cd06261">
    <property type="entry name" value="TM_PBP2"/>
    <property type="match status" value="1"/>
</dbReference>
<dbReference type="EMBL" id="CP000828">
    <property type="protein sequence ID" value="ABW25986.1"/>
    <property type="molecule type" value="Genomic_DNA"/>
</dbReference>
<dbReference type="Pfam" id="PF00528">
    <property type="entry name" value="BPD_transp_1"/>
    <property type="match status" value="1"/>
</dbReference>
<feature type="transmembrane region" description="Helical" evidence="7">
    <location>
        <begin position="92"/>
        <end position="114"/>
    </location>
</feature>
<dbReference type="HOGENOM" id="CLU_028518_5_4_3"/>